<protein>
    <submittedName>
        <fullName evidence="1">Uncharacterized protein</fullName>
    </submittedName>
</protein>
<dbReference type="AlphaFoldDB" id="M4C715"/>
<dbReference type="EnsemblProtists" id="HpaT814903">
    <property type="protein sequence ID" value="HpaP814903"/>
    <property type="gene ID" value="HpaG814903"/>
</dbReference>
<dbReference type="VEuPathDB" id="FungiDB:HpaG814903"/>
<dbReference type="InParanoid" id="M4C715"/>
<sequence>AVTNTVVDGENENRAVPETVKSLFNALCSVLAKVVQSKPGMAKTMAQGEDPIEKHGLFWRLLARSNIIEVIGYTGVIVTVILAYTKTFLGTLGILATSGALHLRNQLAAMVNRAVGSI</sequence>
<dbReference type="Proteomes" id="UP000011713">
    <property type="component" value="Unassembled WGS sequence"/>
</dbReference>
<dbReference type="EMBL" id="ABWE02008062">
    <property type="status" value="NOT_ANNOTATED_CDS"/>
    <property type="molecule type" value="Genomic_DNA"/>
</dbReference>
<proteinExistence type="predicted"/>
<accession>M4C715</accession>
<reference evidence="1" key="2">
    <citation type="submission" date="2015-06" db="UniProtKB">
        <authorList>
            <consortium name="EnsemblProtists"/>
        </authorList>
    </citation>
    <scope>IDENTIFICATION</scope>
    <source>
        <strain evidence="1">Emoy2</strain>
    </source>
</reference>
<evidence type="ECO:0000313" key="1">
    <source>
        <dbReference type="EnsemblProtists" id="HpaP814903"/>
    </source>
</evidence>
<name>M4C715_HYAAE</name>
<reference evidence="2" key="1">
    <citation type="journal article" date="2010" name="Science">
        <title>Signatures of adaptation to obligate biotrophy in the Hyaloperonospora arabidopsidis genome.</title>
        <authorList>
            <person name="Baxter L."/>
            <person name="Tripathy S."/>
            <person name="Ishaque N."/>
            <person name="Boot N."/>
            <person name="Cabral A."/>
            <person name="Kemen E."/>
            <person name="Thines M."/>
            <person name="Ah-Fong A."/>
            <person name="Anderson R."/>
            <person name="Badejoko W."/>
            <person name="Bittner-Eddy P."/>
            <person name="Boore J.L."/>
            <person name="Chibucos M.C."/>
            <person name="Coates M."/>
            <person name="Dehal P."/>
            <person name="Delehaunty K."/>
            <person name="Dong S."/>
            <person name="Downton P."/>
            <person name="Dumas B."/>
            <person name="Fabro G."/>
            <person name="Fronick C."/>
            <person name="Fuerstenberg S.I."/>
            <person name="Fulton L."/>
            <person name="Gaulin E."/>
            <person name="Govers F."/>
            <person name="Hughes L."/>
            <person name="Humphray S."/>
            <person name="Jiang R.H."/>
            <person name="Judelson H."/>
            <person name="Kamoun S."/>
            <person name="Kyung K."/>
            <person name="Meijer H."/>
            <person name="Minx P."/>
            <person name="Morris P."/>
            <person name="Nelson J."/>
            <person name="Phuntumart V."/>
            <person name="Qutob D."/>
            <person name="Rehmany A."/>
            <person name="Rougon-Cardoso A."/>
            <person name="Ryden P."/>
            <person name="Torto-Alalibo T."/>
            <person name="Studholme D."/>
            <person name="Wang Y."/>
            <person name="Win J."/>
            <person name="Wood J."/>
            <person name="Clifton S.W."/>
            <person name="Rogers J."/>
            <person name="Van den Ackerveken G."/>
            <person name="Jones J.D."/>
            <person name="McDowell J.M."/>
            <person name="Beynon J."/>
            <person name="Tyler B.M."/>
        </authorList>
    </citation>
    <scope>NUCLEOTIDE SEQUENCE [LARGE SCALE GENOMIC DNA]</scope>
    <source>
        <strain evidence="2">Emoy2</strain>
    </source>
</reference>
<dbReference type="HOGENOM" id="CLU_2079232_0_0_1"/>
<organism evidence="1 2">
    <name type="scientific">Hyaloperonospora arabidopsidis (strain Emoy2)</name>
    <name type="common">Downy mildew agent</name>
    <name type="synonym">Peronospora arabidopsidis</name>
    <dbReference type="NCBI Taxonomy" id="559515"/>
    <lineage>
        <taxon>Eukaryota</taxon>
        <taxon>Sar</taxon>
        <taxon>Stramenopiles</taxon>
        <taxon>Oomycota</taxon>
        <taxon>Peronosporomycetes</taxon>
        <taxon>Peronosporales</taxon>
        <taxon>Peronosporaceae</taxon>
        <taxon>Hyaloperonospora</taxon>
    </lineage>
</organism>
<keyword evidence="2" id="KW-1185">Reference proteome</keyword>
<evidence type="ECO:0000313" key="2">
    <source>
        <dbReference type="Proteomes" id="UP000011713"/>
    </source>
</evidence>